<dbReference type="GO" id="GO:0003887">
    <property type="term" value="F:DNA-directed DNA polymerase activity"/>
    <property type="evidence" value="ECO:0007669"/>
    <property type="project" value="UniProtKB-KW"/>
</dbReference>
<evidence type="ECO:0000313" key="4">
    <source>
        <dbReference type="EMBL" id="WAX26252.1"/>
    </source>
</evidence>
<keyword evidence="4" id="KW-0808">Transferase</keyword>
<dbReference type="PANTHER" id="PTHR10133:SF27">
    <property type="entry name" value="DNA POLYMERASE NU"/>
    <property type="match status" value="1"/>
</dbReference>
<dbReference type="GO" id="GO:0003677">
    <property type="term" value="F:DNA binding"/>
    <property type="evidence" value="ECO:0007669"/>
    <property type="project" value="InterPro"/>
</dbReference>
<keyword evidence="1" id="KW-0235">DNA replication</keyword>
<dbReference type="EMBL" id="OP947225">
    <property type="protein sequence ID" value="WAX26252.1"/>
    <property type="molecule type" value="Genomic_DNA"/>
</dbReference>
<dbReference type="SUPFAM" id="SSF53098">
    <property type="entry name" value="Ribonuclease H-like"/>
    <property type="match status" value="1"/>
</dbReference>
<accession>A0AAE9VNI1</accession>
<reference evidence="4" key="1">
    <citation type="submission" date="2022-11" db="EMBL/GenBank/DDBJ databases">
        <authorList>
            <person name="Cui X."/>
            <person name="Liu Q."/>
        </authorList>
    </citation>
    <scope>NUCLEOTIDE SEQUENCE</scope>
</reference>
<sequence>MIQEKFPKVRLFDIETDGLMEYSVIPGLTESSVVSKVHCIVIHDYHANWYHRYRADVPGDIERALDVLMESDLLVAHNGIKYDIPVLELLYPHFKIDRRKVLDTLVLSRLLHANIKDTDNALLRRGELPGKLYGSHSLKAWGYRVGEAKGSYGEGEGDVWAEFNEEMLEYCEQDVVVTRKVFDKLLSNSYYFSEDLSYTQYAVRLEHDAAWVLAQQERNGFPFHEKGAAALYAELSGKRNDILQRVMETFGSWYVAKGGKEAFRHPRTGAKLLKYPNVTYPKTGDIYTKSGKLAKIDYCKDRPYTPVEHVVFNPGSRQHIAKVLQERGWVPEEFTETGQPKVDEETLAEAAERLPEQYREDVKLIAEYLLLIKRLGQIAEGDNAWLKLCNRGYIHGSVNPNGAVTGRATHAFPNIAQVPSGTALYGPECRALFGVAYVRSRPGWEKAVQVGTDASGLELRCLGHFMAKFDGGQYIKDLLEGDIHWVNVESLGFVPRGTKRIKEGPGHEEHDKFRGYAKTFIYAFLYGAGDEKIGSIIPGGDKAVGKDLKKKFMEGTPAIAELRALLEEMLVEQQKWVDGVAQVKWKRRWIKGLDGRKVHVRSPHAALNTLLQSAGALICKYWIVETERILVEEMGLKHGWDGDFAYLAWVHDEMQIAARTPEIAEKIAEASQKAMRTAGDFFNFRCLLDTESKVGDHWGDCH</sequence>
<dbReference type="SMART" id="SM00482">
    <property type="entry name" value="POLAc"/>
    <property type="match status" value="1"/>
</dbReference>
<name>A0AAE9VNI1_9CAUD</name>
<evidence type="ECO:0000256" key="2">
    <source>
        <dbReference type="ARBA" id="ARBA00023109"/>
    </source>
</evidence>
<proteinExistence type="predicted"/>
<dbReference type="InterPro" id="IPR001098">
    <property type="entry name" value="DNA-dir_DNA_pol_A_palm_dom"/>
</dbReference>
<keyword evidence="4" id="KW-0239">DNA-directed DNA polymerase</keyword>
<evidence type="ECO:0000313" key="5">
    <source>
        <dbReference type="Proteomes" id="UP001211059"/>
    </source>
</evidence>
<dbReference type="SUPFAM" id="SSF56672">
    <property type="entry name" value="DNA/RNA polymerases"/>
    <property type="match status" value="1"/>
</dbReference>
<dbReference type="Gene3D" id="3.30.420.10">
    <property type="entry name" value="Ribonuclease H-like superfamily/Ribonuclease H"/>
    <property type="match status" value="1"/>
</dbReference>
<dbReference type="InterPro" id="IPR036397">
    <property type="entry name" value="RNaseH_sf"/>
</dbReference>
<dbReference type="GO" id="GO:0039693">
    <property type="term" value="P:viral DNA genome replication"/>
    <property type="evidence" value="ECO:0007669"/>
    <property type="project" value="UniProtKB-KW"/>
</dbReference>
<dbReference type="Gene3D" id="3.30.70.370">
    <property type="match status" value="2"/>
</dbReference>
<dbReference type="PANTHER" id="PTHR10133">
    <property type="entry name" value="DNA POLYMERASE I"/>
    <property type="match status" value="1"/>
</dbReference>
<dbReference type="Gene3D" id="1.20.1060.10">
    <property type="entry name" value="Taq DNA Polymerase, Chain T, domain 4"/>
    <property type="match status" value="1"/>
</dbReference>
<dbReference type="Pfam" id="PF00476">
    <property type="entry name" value="DNA_pol_A"/>
    <property type="match status" value="1"/>
</dbReference>
<dbReference type="InterPro" id="IPR002298">
    <property type="entry name" value="DNA_polymerase_A"/>
</dbReference>
<evidence type="ECO:0000256" key="1">
    <source>
        <dbReference type="ARBA" id="ARBA00022705"/>
    </source>
</evidence>
<protein>
    <submittedName>
        <fullName evidence="4">DNA-directed DNA polymerase</fullName>
        <ecNumber evidence="4">2.7.7.7</ecNumber>
    </submittedName>
</protein>
<feature type="domain" description="DNA-directed DNA polymerase family A palm" evidence="3">
    <location>
        <begin position="426"/>
        <end position="662"/>
    </location>
</feature>
<organism evidence="4 5">
    <name type="scientific">Ralstonia phage p2106</name>
    <dbReference type="NCBI Taxonomy" id="2998497"/>
    <lineage>
        <taxon>Viruses</taxon>
        <taxon>Duplodnaviria</taxon>
        <taxon>Heunggongvirae</taxon>
        <taxon>Uroviricota</taxon>
        <taxon>Caudoviricetes</taxon>
        <taxon>Autographivirales</taxon>
        <taxon>Autotranscriptaviridae</taxon>
        <taxon>Serkorvirus</taxon>
        <taxon>Serkorvirus p2106</taxon>
    </lineage>
</organism>
<keyword evidence="5" id="KW-1185">Reference proteome</keyword>
<evidence type="ECO:0000259" key="3">
    <source>
        <dbReference type="SMART" id="SM00482"/>
    </source>
</evidence>
<dbReference type="GO" id="GO:0006261">
    <property type="term" value="P:DNA-templated DNA replication"/>
    <property type="evidence" value="ECO:0007669"/>
    <property type="project" value="InterPro"/>
</dbReference>
<dbReference type="GO" id="GO:0006302">
    <property type="term" value="P:double-strand break repair"/>
    <property type="evidence" value="ECO:0007669"/>
    <property type="project" value="TreeGrafter"/>
</dbReference>
<dbReference type="InterPro" id="IPR012337">
    <property type="entry name" value="RNaseH-like_sf"/>
</dbReference>
<dbReference type="EC" id="2.7.7.7" evidence="4"/>
<dbReference type="InterPro" id="IPR038720">
    <property type="entry name" value="YprB_RNase_H-like_dom"/>
</dbReference>
<keyword evidence="4" id="KW-0548">Nucleotidyltransferase</keyword>
<dbReference type="Proteomes" id="UP001211059">
    <property type="component" value="Segment"/>
</dbReference>
<dbReference type="InterPro" id="IPR043502">
    <property type="entry name" value="DNA/RNA_pol_sf"/>
</dbReference>
<keyword evidence="2" id="KW-1194">Viral DNA replication</keyword>
<dbReference type="Pfam" id="PF13482">
    <property type="entry name" value="RNase_H_2"/>
    <property type="match status" value="1"/>
</dbReference>